<protein>
    <submittedName>
        <fullName evidence="1">Long-chain-fatty-acid--CoA ligase ACSBG2</fullName>
    </submittedName>
</protein>
<organism evidence="1 2">
    <name type="scientific">Phytophthora nicotianae</name>
    <name type="common">Potato buckeye rot agent</name>
    <name type="synonym">Phytophthora parasitica</name>
    <dbReference type="NCBI Taxonomy" id="4792"/>
    <lineage>
        <taxon>Eukaryota</taxon>
        <taxon>Sar</taxon>
        <taxon>Stramenopiles</taxon>
        <taxon>Oomycota</taxon>
        <taxon>Peronosporomycetes</taxon>
        <taxon>Peronosporales</taxon>
        <taxon>Peronosporaceae</taxon>
        <taxon>Phytophthora</taxon>
    </lineage>
</organism>
<gene>
    <name evidence="1" type="ORF">AM588_10009398</name>
</gene>
<dbReference type="Proteomes" id="UP000054636">
    <property type="component" value="Unassembled WGS sequence"/>
</dbReference>
<dbReference type="SUPFAM" id="SSF51197">
    <property type="entry name" value="Clavaminate synthase-like"/>
    <property type="match status" value="1"/>
</dbReference>
<evidence type="ECO:0000313" key="2">
    <source>
        <dbReference type="Proteomes" id="UP000054636"/>
    </source>
</evidence>
<dbReference type="Gene3D" id="2.60.120.330">
    <property type="entry name" value="B-lactam Antibiotic, Isopenicillin N Synthase, Chain"/>
    <property type="match status" value="1"/>
</dbReference>
<dbReference type="InterPro" id="IPR027443">
    <property type="entry name" value="IPNS-like_sf"/>
</dbReference>
<dbReference type="EMBL" id="LNFP01000061">
    <property type="protein sequence ID" value="KUF98636.1"/>
    <property type="molecule type" value="Genomic_DNA"/>
</dbReference>
<sequence>MLEIPVIDLKYYKATGDKTECEKAAESLHKFGVLCVRDERAADNDNNKFLDMMERYFESTDFEEDARPEYHFQVGVTPERKERARNHCARAEKLDKRHAPVSLCPPEADKKSRFFWRVGERPAKFPEWESVMNMWGGKMLDAITDLVEIVALGLGLEKDALVDRIKYGPHLLAPTGSNFNVFNQLNDVLAAYHYGEFGKMLYWYFV</sequence>
<reference evidence="1 2" key="1">
    <citation type="submission" date="2015-11" db="EMBL/GenBank/DDBJ databases">
        <title>Genomes and virulence difference between two physiological races of Phytophthora nicotianae.</title>
        <authorList>
            <person name="Liu H."/>
            <person name="Ma X."/>
            <person name="Yu H."/>
            <person name="Fang D."/>
            <person name="Li Y."/>
            <person name="Wang X."/>
            <person name="Wang W."/>
            <person name="Dong Y."/>
            <person name="Xiao B."/>
        </authorList>
    </citation>
    <scope>NUCLEOTIDE SEQUENCE [LARGE SCALE GENOMIC DNA]</scope>
    <source>
        <strain evidence="2">race 1</strain>
    </source>
</reference>
<accession>A0A0W8DR09</accession>
<dbReference type="GO" id="GO:0016874">
    <property type="term" value="F:ligase activity"/>
    <property type="evidence" value="ECO:0007669"/>
    <property type="project" value="UniProtKB-KW"/>
</dbReference>
<evidence type="ECO:0000313" key="1">
    <source>
        <dbReference type="EMBL" id="KUF98636.1"/>
    </source>
</evidence>
<name>A0A0W8DR09_PHYNI</name>
<proteinExistence type="predicted"/>
<comment type="caution">
    <text evidence="1">The sequence shown here is derived from an EMBL/GenBank/DDBJ whole genome shotgun (WGS) entry which is preliminary data.</text>
</comment>
<dbReference type="AlphaFoldDB" id="A0A0W8DR09"/>
<keyword evidence="1" id="KW-0436">Ligase</keyword>